<evidence type="ECO:0000256" key="1">
    <source>
        <dbReference type="SAM" id="Phobius"/>
    </source>
</evidence>
<evidence type="ECO:0000313" key="3">
    <source>
        <dbReference type="EnsemblPlants" id="PAC:32963925.CDS.1"/>
    </source>
</evidence>
<feature type="transmembrane region" description="Helical" evidence="1">
    <location>
        <begin position="44"/>
        <end position="62"/>
    </location>
</feature>
<reference evidence="3" key="3">
    <citation type="submission" date="2020-12" db="UniProtKB">
        <authorList>
            <consortium name="EnsemblPlants"/>
        </authorList>
    </citation>
    <scope>IDENTIFICATION</scope>
</reference>
<sequence>MVRYDAPSPIIPFFFVATMVGMAFLPWIRSCVSATVLGLQQMPLLYLSPLLIILGISLISTFQKWMNPAGSPARQPNAREWRASCTGDDVLGSQQSDGAGIGLFVLLVVALVLIPWR</sequence>
<dbReference type="PaxDb" id="3218-PP1S8_178V6.1"/>
<evidence type="ECO:0000313" key="4">
    <source>
        <dbReference type="Proteomes" id="UP000006727"/>
    </source>
</evidence>
<name>A0A2K1K6K1_PHYPA</name>
<proteinExistence type="predicted"/>
<dbReference type="AlphaFoldDB" id="A0A2K1K6K1"/>
<dbReference type="EnsemblPlants" id="Pp3c8_7950V3.2">
    <property type="protein sequence ID" value="PAC:32963926.CDS.1"/>
    <property type="gene ID" value="Pp3c8_7950"/>
</dbReference>
<feature type="transmembrane region" description="Helical" evidence="1">
    <location>
        <begin position="12"/>
        <end position="32"/>
    </location>
</feature>
<dbReference type="EMBL" id="ABEU02000008">
    <property type="protein sequence ID" value="PNR49395.1"/>
    <property type="molecule type" value="Genomic_DNA"/>
</dbReference>
<dbReference type="InParanoid" id="A0A2K1K6K1"/>
<keyword evidence="1" id="KW-1133">Transmembrane helix</keyword>
<keyword evidence="4" id="KW-1185">Reference proteome</keyword>
<reference evidence="2 4" key="1">
    <citation type="journal article" date="2008" name="Science">
        <title>The Physcomitrella genome reveals evolutionary insights into the conquest of land by plants.</title>
        <authorList>
            <person name="Rensing S."/>
            <person name="Lang D."/>
            <person name="Zimmer A."/>
            <person name="Terry A."/>
            <person name="Salamov A."/>
            <person name="Shapiro H."/>
            <person name="Nishiyama T."/>
            <person name="Perroud P.-F."/>
            <person name="Lindquist E."/>
            <person name="Kamisugi Y."/>
            <person name="Tanahashi T."/>
            <person name="Sakakibara K."/>
            <person name="Fujita T."/>
            <person name="Oishi K."/>
            <person name="Shin-I T."/>
            <person name="Kuroki Y."/>
            <person name="Toyoda A."/>
            <person name="Suzuki Y."/>
            <person name="Hashimoto A."/>
            <person name="Yamaguchi K."/>
            <person name="Sugano A."/>
            <person name="Kohara Y."/>
            <person name="Fujiyama A."/>
            <person name="Anterola A."/>
            <person name="Aoki S."/>
            <person name="Ashton N."/>
            <person name="Barbazuk W.B."/>
            <person name="Barker E."/>
            <person name="Bennetzen J."/>
            <person name="Bezanilla M."/>
            <person name="Blankenship R."/>
            <person name="Cho S.H."/>
            <person name="Dutcher S."/>
            <person name="Estelle M."/>
            <person name="Fawcett J.A."/>
            <person name="Gundlach H."/>
            <person name="Hanada K."/>
            <person name="Heyl A."/>
            <person name="Hicks K.A."/>
            <person name="Hugh J."/>
            <person name="Lohr M."/>
            <person name="Mayer K."/>
            <person name="Melkozernov A."/>
            <person name="Murata T."/>
            <person name="Nelson D."/>
            <person name="Pils B."/>
            <person name="Prigge M."/>
            <person name="Reiss B."/>
            <person name="Renner T."/>
            <person name="Rombauts S."/>
            <person name="Rushton P."/>
            <person name="Sanderfoot A."/>
            <person name="Schween G."/>
            <person name="Shiu S.-H."/>
            <person name="Stueber K."/>
            <person name="Theodoulou F.L."/>
            <person name="Tu H."/>
            <person name="Van de Peer Y."/>
            <person name="Verrier P.J."/>
            <person name="Waters E."/>
            <person name="Wood A."/>
            <person name="Yang L."/>
            <person name="Cove D."/>
            <person name="Cuming A."/>
            <person name="Hasebe M."/>
            <person name="Lucas S."/>
            <person name="Mishler D.B."/>
            <person name="Reski R."/>
            <person name="Grigoriev I."/>
            <person name="Quatrano R.S."/>
            <person name="Boore J.L."/>
        </authorList>
    </citation>
    <scope>NUCLEOTIDE SEQUENCE [LARGE SCALE GENOMIC DNA]</scope>
    <source>
        <strain evidence="3 4">cv. Gransden 2004</strain>
    </source>
</reference>
<feature type="transmembrane region" description="Helical" evidence="1">
    <location>
        <begin position="98"/>
        <end position="116"/>
    </location>
</feature>
<dbReference type="Gramene" id="Pp3c8_7950V3.2">
    <property type="protein sequence ID" value="PAC:32963926.CDS.1"/>
    <property type="gene ID" value="Pp3c8_7950"/>
</dbReference>
<protein>
    <submittedName>
        <fullName evidence="2 3">Uncharacterized protein</fullName>
    </submittedName>
</protein>
<keyword evidence="1" id="KW-0472">Membrane</keyword>
<accession>A0A2K1K6K1</accession>
<keyword evidence="1" id="KW-0812">Transmembrane</keyword>
<dbReference type="Proteomes" id="UP000006727">
    <property type="component" value="Chromosome 8"/>
</dbReference>
<gene>
    <name evidence="2" type="ORF">PHYPA_011291</name>
</gene>
<evidence type="ECO:0000313" key="2">
    <source>
        <dbReference type="EMBL" id="PNR49395.1"/>
    </source>
</evidence>
<dbReference type="EnsemblPlants" id="Pp3c8_7950V3.1">
    <property type="protein sequence ID" value="PAC:32963925.CDS.1"/>
    <property type="gene ID" value="Pp3c8_7950"/>
</dbReference>
<organism evidence="2">
    <name type="scientific">Physcomitrium patens</name>
    <name type="common">Spreading-leaved earth moss</name>
    <name type="synonym">Physcomitrella patens</name>
    <dbReference type="NCBI Taxonomy" id="3218"/>
    <lineage>
        <taxon>Eukaryota</taxon>
        <taxon>Viridiplantae</taxon>
        <taxon>Streptophyta</taxon>
        <taxon>Embryophyta</taxon>
        <taxon>Bryophyta</taxon>
        <taxon>Bryophytina</taxon>
        <taxon>Bryopsida</taxon>
        <taxon>Funariidae</taxon>
        <taxon>Funariales</taxon>
        <taxon>Funariaceae</taxon>
        <taxon>Physcomitrium</taxon>
    </lineage>
</organism>
<dbReference type="Gramene" id="Pp3c8_7950V3.1">
    <property type="protein sequence ID" value="PAC:32963925.CDS.1"/>
    <property type="gene ID" value="Pp3c8_7950"/>
</dbReference>
<reference evidence="2 4" key="2">
    <citation type="journal article" date="2018" name="Plant J.">
        <title>The Physcomitrella patens chromosome-scale assembly reveals moss genome structure and evolution.</title>
        <authorList>
            <person name="Lang D."/>
            <person name="Ullrich K.K."/>
            <person name="Murat F."/>
            <person name="Fuchs J."/>
            <person name="Jenkins J."/>
            <person name="Haas F.B."/>
            <person name="Piednoel M."/>
            <person name="Gundlach H."/>
            <person name="Van Bel M."/>
            <person name="Meyberg R."/>
            <person name="Vives C."/>
            <person name="Morata J."/>
            <person name="Symeonidi A."/>
            <person name="Hiss M."/>
            <person name="Muchero W."/>
            <person name="Kamisugi Y."/>
            <person name="Saleh O."/>
            <person name="Blanc G."/>
            <person name="Decker E.L."/>
            <person name="van Gessel N."/>
            <person name="Grimwood J."/>
            <person name="Hayes R.D."/>
            <person name="Graham S.W."/>
            <person name="Gunter L.E."/>
            <person name="McDaniel S.F."/>
            <person name="Hoernstein S.N.W."/>
            <person name="Larsson A."/>
            <person name="Li F.W."/>
            <person name="Perroud P.F."/>
            <person name="Phillips J."/>
            <person name="Ranjan P."/>
            <person name="Rokshar D.S."/>
            <person name="Rothfels C.J."/>
            <person name="Schneider L."/>
            <person name="Shu S."/>
            <person name="Stevenson D.W."/>
            <person name="Thummler F."/>
            <person name="Tillich M."/>
            <person name="Villarreal Aguilar J.C."/>
            <person name="Widiez T."/>
            <person name="Wong G.K."/>
            <person name="Wymore A."/>
            <person name="Zhang Y."/>
            <person name="Zimmer A.D."/>
            <person name="Quatrano R.S."/>
            <person name="Mayer K.F.X."/>
            <person name="Goodstein D."/>
            <person name="Casacuberta J.M."/>
            <person name="Vandepoele K."/>
            <person name="Reski R."/>
            <person name="Cuming A.C."/>
            <person name="Tuskan G.A."/>
            <person name="Maumus F."/>
            <person name="Salse J."/>
            <person name="Schmutz J."/>
            <person name="Rensing S.A."/>
        </authorList>
    </citation>
    <scope>NUCLEOTIDE SEQUENCE [LARGE SCALE GENOMIC DNA]</scope>
    <source>
        <strain evidence="3 4">cv. Gransden 2004</strain>
    </source>
</reference>